<dbReference type="OrthoDB" id="17255at2759"/>
<sequence>MPDFSNNNLVLGGLVACAVGVLGISYIFLRRDRRNFTQVGVVSKLFIHPIKSCRGLEVSQAECNALGIKSDGVMDRSFLIIDGNKDSVSRIRQPSLALVVPTLSDDMQSLLINASGMPTLTVPLISDLRGRVFNSRVLGLGVQGEDCGEAASEWFSQYLGKPRYRLICYSTKCSDKILQNDRKWGSKSKHGEKGMFQNLAHLHLLSETSLINLNSKLDQQLHYDNFRPNIVVEGSTAFSEDKWKYVRIGDEVHLRTTHKCARCPQTTVDPNTGKFMETKEPLKTLRTYRMATPDDPDQKTYGANPVFGTNLAVESFGFIKLGDPVYASMI</sequence>
<keyword evidence="1" id="KW-1133">Transmembrane helix</keyword>
<accession>A0A7M7RC66</accession>
<feature type="domain" description="MOSC" evidence="2">
    <location>
        <begin position="171"/>
        <end position="328"/>
    </location>
</feature>
<dbReference type="SUPFAM" id="SSF50800">
    <property type="entry name" value="PK beta-barrel domain-like"/>
    <property type="match status" value="1"/>
</dbReference>
<dbReference type="InterPro" id="IPR011037">
    <property type="entry name" value="Pyrv_Knase-like_insert_dom_sf"/>
</dbReference>
<dbReference type="Pfam" id="PF03476">
    <property type="entry name" value="MOSC_N"/>
    <property type="match status" value="1"/>
</dbReference>
<dbReference type="PROSITE" id="PS51340">
    <property type="entry name" value="MOSC"/>
    <property type="match status" value="1"/>
</dbReference>
<reference evidence="4" key="1">
    <citation type="submission" date="2015-02" db="EMBL/GenBank/DDBJ databases">
        <title>Genome sequencing for Strongylocentrotus purpuratus.</title>
        <authorList>
            <person name="Murali S."/>
            <person name="Liu Y."/>
            <person name="Vee V."/>
            <person name="English A."/>
            <person name="Wang M."/>
            <person name="Skinner E."/>
            <person name="Han Y."/>
            <person name="Muzny D.M."/>
            <person name="Worley K.C."/>
            <person name="Gibbs R.A."/>
        </authorList>
    </citation>
    <scope>NUCLEOTIDE SEQUENCE</scope>
</reference>
<dbReference type="GO" id="GO:0030170">
    <property type="term" value="F:pyridoxal phosphate binding"/>
    <property type="evidence" value="ECO:0007669"/>
    <property type="project" value="InterPro"/>
</dbReference>
<dbReference type="GeneID" id="575575"/>
<proteinExistence type="predicted"/>
<dbReference type="GO" id="GO:0043546">
    <property type="term" value="F:molybdopterin cofactor binding"/>
    <property type="evidence" value="ECO:0000318"/>
    <property type="project" value="GO_Central"/>
</dbReference>
<keyword evidence="1" id="KW-0472">Membrane</keyword>
<dbReference type="Pfam" id="PF03473">
    <property type="entry name" value="MOSC"/>
    <property type="match status" value="1"/>
</dbReference>
<organism evidence="3 4">
    <name type="scientific">Strongylocentrotus purpuratus</name>
    <name type="common">Purple sea urchin</name>
    <dbReference type="NCBI Taxonomy" id="7668"/>
    <lineage>
        <taxon>Eukaryota</taxon>
        <taxon>Metazoa</taxon>
        <taxon>Echinodermata</taxon>
        <taxon>Eleutherozoa</taxon>
        <taxon>Echinozoa</taxon>
        <taxon>Echinoidea</taxon>
        <taxon>Euechinoidea</taxon>
        <taxon>Echinacea</taxon>
        <taxon>Camarodonta</taxon>
        <taxon>Echinidea</taxon>
        <taxon>Strongylocentrotidae</taxon>
        <taxon>Strongylocentrotus</taxon>
    </lineage>
</organism>
<keyword evidence="1" id="KW-0812">Transmembrane</keyword>
<dbReference type="PANTHER" id="PTHR14237">
    <property type="entry name" value="MOLYBDOPTERIN COFACTOR SULFURASE MOSC"/>
    <property type="match status" value="1"/>
</dbReference>
<dbReference type="InParanoid" id="A0A7M7RC66"/>
<keyword evidence="4" id="KW-1185">Reference proteome</keyword>
<dbReference type="GO" id="GO:0008940">
    <property type="term" value="F:nitrate reductase activity"/>
    <property type="evidence" value="ECO:0000318"/>
    <property type="project" value="GO_Central"/>
</dbReference>
<dbReference type="FunCoup" id="A0A7M7RC66">
    <property type="interactions" value="347"/>
</dbReference>
<dbReference type="GO" id="GO:0042126">
    <property type="term" value="P:nitrate metabolic process"/>
    <property type="evidence" value="ECO:0000318"/>
    <property type="project" value="GO_Central"/>
</dbReference>
<name>A0A7M7RC66_STRPU</name>
<evidence type="ECO:0000259" key="2">
    <source>
        <dbReference type="PROSITE" id="PS51340"/>
    </source>
</evidence>
<evidence type="ECO:0000256" key="1">
    <source>
        <dbReference type="SAM" id="Phobius"/>
    </source>
</evidence>
<dbReference type="SUPFAM" id="SSF141673">
    <property type="entry name" value="MOSC N-terminal domain-like"/>
    <property type="match status" value="1"/>
</dbReference>
<dbReference type="OMA" id="EAASEWF"/>
<protein>
    <recommendedName>
        <fullName evidence="2">MOSC domain-containing protein</fullName>
    </recommendedName>
</protein>
<dbReference type="KEGG" id="spu:575575"/>
<dbReference type="GO" id="GO:0030151">
    <property type="term" value="F:molybdenum ion binding"/>
    <property type="evidence" value="ECO:0000318"/>
    <property type="project" value="GO_Central"/>
</dbReference>
<dbReference type="PANTHER" id="PTHR14237:SF19">
    <property type="entry name" value="MITOCHONDRIAL AMIDOXIME REDUCING COMPONENT 1"/>
    <property type="match status" value="1"/>
</dbReference>
<reference evidence="3" key="2">
    <citation type="submission" date="2021-01" db="UniProtKB">
        <authorList>
            <consortium name="EnsemblMetazoa"/>
        </authorList>
    </citation>
    <scope>IDENTIFICATION</scope>
</reference>
<evidence type="ECO:0000313" key="3">
    <source>
        <dbReference type="EnsemblMetazoa" id="XP_781060"/>
    </source>
</evidence>
<evidence type="ECO:0000313" key="4">
    <source>
        <dbReference type="Proteomes" id="UP000007110"/>
    </source>
</evidence>
<dbReference type="AlphaFoldDB" id="A0A7M7RC66"/>
<dbReference type="EnsemblMetazoa" id="XM_775967">
    <property type="protein sequence ID" value="XP_781060"/>
    <property type="gene ID" value="LOC575575"/>
</dbReference>
<dbReference type="InterPro" id="IPR005302">
    <property type="entry name" value="MoCF_Sase_C"/>
</dbReference>
<dbReference type="Gene3D" id="2.40.33.20">
    <property type="entry name" value="PK beta-barrel domain-like"/>
    <property type="match status" value="1"/>
</dbReference>
<feature type="transmembrane region" description="Helical" evidence="1">
    <location>
        <begin position="6"/>
        <end position="29"/>
    </location>
</feature>
<dbReference type="RefSeq" id="XP_781060.2">
    <property type="nucleotide sequence ID" value="XM_775967.5"/>
</dbReference>
<dbReference type="InterPro" id="IPR005303">
    <property type="entry name" value="MOCOS_middle"/>
</dbReference>
<dbReference type="Proteomes" id="UP000007110">
    <property type="component" value="Unassembled WGS sequence"/>
</dbReference>